<name>A0ABN2CJB9_9ACTN</name>
<keyword evidence="3" id="KW-1185">Reference proteome</keyword>
<dbReference type="RefSeq" id="WP_344511032.1">
    <property type="nucleotide sequence ID" value="NZ_BAAAQD010000026.1"/>
</dbReference>
<dbReference type="InterPro" id="IPR036291">
    <property type="entry name" value="NAD(P)-bd_dom_sf"/>
</dbReference>
<dbReference type="InterPro" id="IPR051604">
    <property type="entry name" value="Ergot_Alk_Oxidoreductase"/>
</dbReference>
<dbReference type="EMBL" id="BAAAQD010000026">
    <property type="protein sequence ID" value="GAA1557718.1"/>
    <property type="molecule type" value="Genomic_DNA"/>
</dbReference>
<protein>
    <submittedName>
        <fullName evidence="2">NAD(P)H-binding protein</fullName>
    </submittedName>
</protein>
<gene>
    <name evidence="2" type="ORF">GCM10009827_093310</name>
</gene>
<dbReference type="PANTHER" id="PTHR43162">
    <property type="match status" value="1"/>
</dbReference>
<dbReference type="InterPro" id="IPR016040">
    <property type="entry name" value="NAD(P)-bd_dom"/>
</dbReference>
<dbReference type="Pfam" id="PF13460">
    <property type="entry name" value="NAD_binding_10"/>
    <property type="match status" value="1"/>
</dbReference>
<dbReference type="Proteomes" id="UP001501470">
    <property type="component" value="Unassembled WGS sequence"/>
</dbReference>
<sequence length="280" mass="29332">MTILLTGATGTVGRAVVRQLLEAGEPVRALTRDPARAATLLPDVELAAGDLGDPDSLPSTLDGVDRVFLLSVGPRKAEHDANLAQAAAKAGVTRLVALSSLAAEEAPDGLLGRWHADGERAVRDAGPAWTIVRPGGFMSNASEWAPSVRQAGVVRAPFGDLRASIVDPRDIAAVVVAALRGGHDGAVLPLSGPAAISPAEQVAVLAEVLDRPLRFEELSLEQARTAMARRVPAEVVDAVLSARAVAGPFRARVLPTVEDVTGRAPRSFRQWAEDHADTFR</sequence>
<dbReference type="Gene3D" id="3.40.50.720">
    <property type="entry name" value="NAD(P)-binding Rossmann-like Domain"/>
    <property type="match status" value="1"/>
</dbReference>
<evidence type="ECO:0000313" key="2">
    <source>
        <dbReference type="EMBL" id="GAA1557718.1"/>
    </source>
</evidence>
<accession>A0ABN2CJB9</accession>
<dbReference type="SUPFAM" id="SSF51735">
    <property type="entry name" value="NAD(P)-binding Rossmann-fold domains"/>
    <property type="match status" value="1"/>
</dbReference>
<evidence type="ECO:0000313" key="3">
    <source>
        <dbReference type="Proteomes" id="UP001501470"/>
    </source>
</evidence>
<feature type="domain" description="NAD(P)-binding" evidence="1">
    <location>
        <begin position="7"/>
        <end position="179"/>
    </location>
</feature>
<reference evidence="2 3" key="1">
    <citation type="journal article" date="2019" name="Int. J. Syst. Evol. Microbiol.">
        <title>The Global Catalogue of Microorganisms (GCM) 10K type strain sequencing project: providing services to taxonomists for standard genome sequencing and annotation.</title>
        <authorList>
            <consortium name="The Broad Institute Genomics Platform"/>
            <consortium name="The Broad Institute Genome Sequencing Center for Infectious Disease"/>
            <person name="Wu L."/>
            <person name="Ma J."/>
        </authorList>
    </citation>
    <scope>NUCLEOTIDE SEQUENCE [LARGE SCALE GENOMIC DNA]</scope>
    <source>
        <strain evidence="2 3">JCM 15933</strain>
    </source>
</reference>
<proteinExistence type="predicted"/>
<comment type="caution">
    <text evidence="2">The sequence shown here is derived from an EMBL/GenBank/DDBJ whole genome shotgun (WGS) entry which is preliminary data.</text>
</comment>
<organism evidence="2 3">
    <name type="scientific">Dactylosporangium maewongense</name>
    <dbReference type="NCBI Taxonomy" id="634393"/>
    <lineage>
        <taxon>Bacteria</taxon>
        <taxon>Bacillati</taxon>
        <taxon>Actinomycetota</taxon>
        <taxon>Actinomycetes</taxon>
        <taxon>Micromonosporales</taxon>
        <taxon>Micromonosporaceae</taxon>
        <taxon>Dactylosporangium</taxon>
    </lineage>
</organism>
<evidence type="ECO:0000259" key="1">
    <source>
        <dbReference type="Pfam" id="PF13460"/>
    </source>
</evidence>
<dbReference type="Gene3D" id="3.90.25.10">
    <property type="entry name" value="UDP-galactose 4-epimerase, domain 1"/>
    <property type="match status" value="1"/>
</dbReference>
<dbReference type="PANTHER" id="PTHR43162:SF1">
    <property type="entry name" value="PRESTALK A DIFFERENTIATION PROTEIN A"/>
    <property type="match status" value="1"/>
</dbReference>